<dbReference type="EMBL" id="CAJOBZ010000004">
    <property type="protein sequence ID" value="CAF4784374.1"/>
    <property type="molecule type" value="Genomic_DNA"/>
</dbReference>
<keyword evidence="2" id="KW-1185">Reference proteome</keyword>
<protein>
    <submittedName>
        <fullName evidence="1">Uncharacterized protein</fullName>
    </submittedName>
</protein>
<gene>
    <name evidence="1" type="ORF">PMACD_LOCUS2516</name>
</gene>
<evidence type="ECO:0000313" key="1">
    <source>
        <dbReference type="EMBL" id="CAF4784374.1"/>
    </source>
</evidence>
<dbReference type="Proteomes" id="UP000663880">
    <property type="component" value="Unassembled WGS sequence"/>
</dbReference>
<name>A0A821NHH3_9NEOP</name>
<accession>A0A821NHH3</accession>
<reference evidence="1" key="1">
    <citation type="submission" date="2021-02" db="EMBL/GenBank/DDBJ databases">
        <authorList>
            <person name="Steward A R."/>
        </authorList>
    </citation>
    <scope>NUCLEOTIDE SEQUENCE</scope>
</reference>
<evidence type="ECO:0000313" key="2">
    <source>
        <dbReference type="Proteomes" id="UP000663880"/>
    </source>
</evidence>
<proteinExistence type="predicted"/>
<comment type="caution">
    <text evidence="1">The sequence shown here is derived from an EMBL/GenBank/DDBJ whole genome shotgun (WGS) entry which is preliminary data.</text>
</comment>
<dbReference type="AlphaFoldDB" id="A0A821NHH3"/>
<dbReference type="OrthoDB" id="7451806at2759"/>
<sequence length="111" mass="12383">MSNGADAAVWWTRLRSPGPPTMLPPALPKELQSWAAKSVGDGVRYERGLQRGGDYFRLAATFGKCVVTSRFSAAMASSHRDTRLAKISWPAPRDQLYFGHYSLVFYSLYLP</sequence>
<organism evidence="1 2">
    <name type="scientific">Pieris macdunnoughi</name>
    <dbReference type="NCBI Taxonomy" id="345717"/>
    <lineage>
        <taxon>Eukaryota</taxon>
        <taxon>Metazoa</taxon>
        <taxon>Ecdysozoa</taxon>
        <taxon>Arthropoda</taxon>
        <taxon>Hexapoda</taxon>
        <taxon>Insecta</taxon>
        <taxon>Pterygota</taxon>
        <taxon>Neoptera</taxon>
        <taxon>Endopterygota</taxon>
        <taxon>Lepidoptera</taxon>
        <taxon>Glossata</taxon>
        <taxon>Ditrysia</taxon>
        <taxon>Papilionoidea</taxon>
        <taxon>Pieridae</taxon>
        <taxon>Pierinae</taxon>
        <taxon>Pieris</taxon>
    </lineage>
</organism>